<dbReference type="Proteomes" id="UP001153269">
    <property type="component" value="Unassembled WGS sequence"/>
</dbReference>
<organism evidence="2 3">
    <name type="scientific">Pleuronectes platessa</name>
    <name type="common">European plaice</name>
    <dbReference type="NCBI Taxonomy" id="8262"/>
    <lineage>
        <taxon>Eukaryota</taxon>
        <taxon>Metazoa</taxon>
        <taxon>Chordata</taxon>
        <taxon>Craniata</taxon>
        <taxon>Vertebrata</taxon>
        <taxon>Euteleostomi</taxon>
        <taxon>Actinopterygii</taxon>
        <taxon>Neopterygii</taxon>
        <taxon>Teleostei</taxon>
        <taxon>Neoteleostei</taxon>
        <taxon>Acanthomorphata</taxon>
        <taxon>Carangaria</taxon>
        <taxon>Pleuronectiformes</taxon>
        <taxon>Pleuronectoidei</taxon>
        <taxon>Pleuronectidae</taxon>
        <taxon>Pleuronectes</taxon>
    </lineage>
</organism>
<keyword evidence="1" id="KW-1133">Transmembrane helix</keyword>
<reference evidence="2" key="1">
    <citation type="submission" date="2020-03" db="EMBL/GenBank/DDBJ databases">
        <authorList>
            <person name="Weist P."/>
        </authorList>
    </citation>
    <scope>NUCLEOTIDE SEQUENCE</scope>
</reference>
<protein>
    <submittedName>
        <fullName evidence="2">Uncharacterized protein</fullName>
    </submittedName>
</protein>
<keyword evidence="1" id="KW-0472">Membrane</keyword>
<comment type="caution">
    <text evidence="2">The sequence shown here is derived from an EMBL/GenBank/DDBJ whole genome shotgun (WGS) entry which is preliminary data.</text>
</comment>
<evidence type="ECO:0000256" key="1">
    <source>
        <dbReference type="SAM" id="Phobius"/>
    </source>
</evidence>
<sequence length="105" mass="11866">MSSFISLPLSAAITTLINFLVRFILIHGQVAEQLAYYVHVKGTVITEETFDVAEQFGTSAGRPHPEPGEMTCWLAPFGRPQHLLGKDHQGRLQRQHVLLPRRPHR</sequence>
<proteinExistence type="predicted"/>
<accession>A0A9N7Z4E1</accession>
<dbReference type="AlphaFoldDB" id="A0A9N7Z4E1"/>
<feature type="transmembrane region" description="Helical" evidence="1">
    <location>
        <begin position="6"/>
        <end position="25"/>
    </location>
</feature>
<evidence type="ECO:0000313" key="3">
    <source>
        <dbReference type="Proteomes" id="UP001153269"/>
    </source>
</evidence>
<name>A0A9N7Z4E1_PLEPL</name>
<keyword evidence="3" id="KW-1185">Reference proteome</keyword>
<gene>
    <name evidence="2" type="ORF">PLEPLA_LOCUS42944</name>
</gene>
<evidence type="ECO:0000313" key="2">
    <source>
        <dbReference type="EMBL" id="CAB1455173.1"/>
    </source>
</evidence>
<keyword evidence="1" id="KW-0812">Transmembrane</keyword>
<dbReference type="EMBL" id="CADEAL010004242">
    <property type="protein sequence ID" value="CAB1455173.1"/>
    <property type="molecule type" value="Genomic_DNA"/>
</dbReference>